<comment type="similarity">
    <text evidence="1">Belongs to the replication factor A protein 1 family.</text>
</comment>
<dbReference type="SUPFAM" id="SSF50249">
    <property type="entry name" value="Nucleic acid-binding proteins"/>
    <property type="match status" value="1"/>
</dbReference>
<name>A0ABD3CKV1_9LAMI</name>
<dbReference type="InterPro" id="IPR013955">
    <property type="entry name" value="Rep_factor-A_C"/>
</dbReference>
<proteinExistence type="inferred from homology"/>
<dbReference type="AlphaFoldDB" id="A0ABD3CKV1"/>
<reference evidence="9" key="1">
    <citation type="journal article" date="2024" name="IScience">
        <title>Strigolactones Initiate the Formation of Haustorium-like Structures in Castilleja.</title>
        <authorList>
            <person name="Buerger M."/>
            <person name="Peterson D."/>
            <person name="Chory J."/>
        </authorList>
    </citation>
    <scope>NUCLEOTIDE SEQUENCE [LARGE SCALE GENOMIC DNA]</scope>
</reference>
<evidence type="ECO:0000313" key="9">
    <source>
        <dbReference type="Proteomes" id="UP001632038"/>
    </source>
</evidence>
<evidence type="ECO:0000259" key="7">
    <source>
        <dbReference type="Pfam" id="PF08646"/>
    </source>
</evidence>
<sequence>MELLPAFLQEFNEIYSEISTRRAIFRSLRTLKEMREDAVYWVEGTITGVETEREFCYLACRVCDKQVEEIGDKKRCLSCGEFTFRNKYRYNIEVTVADESDSAKMILWNRSSEKLIGEVAEDIIGLYGDTARIMPNEIAAKILGKEGLFEVVVSSENLHADGFNVSRLTIDDEIKDVYLIRNYRATYEENNSSLEQDVQDAESMTKDEAAEIDGAEIEAETSHTAKRQKVEGTIS</sequence>
<dbReference type="GO" id="GO:0008270">
    <property type="term" value="F:zinc ion binding"/>
    <property type="evidence" value="ECO:0007669"/>
    <property type="project" value="UniProtKB-KW"/>
</dbReference>
<keyword evidence="5" id="KW-0238">DNA-binding</keyword>
<dbReference type="GO" id="GO:0003677">
    <property type="term" value="F:DNA binding"/>
    <property type="evidence" value="ECO:0007669"/>
    <property type="project" value="UniProtKB-KW"/>
</dbReference>
<accession>A0ABD3CKV1</accession>
<dbReference type="EMBL" id="JAVIJP010000033">
    <property type="protein sequence ID" value="KAL3629956.1"/>
    <property type="molecule type" value="Genomic_DNA"/>
</dbReference>
<protein>
    <recommendedName>
        <fullName evidence="7">Replication factor A C-terminal domain-containing protein</fullName>
    </recommendedName>
</protein>
<dbReference type="PANTHER" id="PTHR47165">
    <property type="entry name" value="OS03G0429900 PROTEIN"/>
    <property type="match status" value="1"/>
</dbReference>
<dbReference type="CDD" id="cd04476">
    <property type="entry name" value="RPA1_DBD_C"/>
    <property type="match status" value="1"/>
</dbReference>
<keyword evidence="2" id="KW-0479">Metal-binding</keyword>
<feature type="region of interest" description="Disordered" evidence="6">
    <location>
        <begin position="190"/>
        <end position="235"/>
    </location>
</feature>
<comment type="caution">
    <text evidence="8">The sequence shown here is derived from an EMBL/GenBank/DDBJ whole genome shotgun (WGS) entry which is preliminary data.</text>
</comment>
<dbReference type="Gene3D" id="2.40.50.140">
    <property type="entry name" value="Nucleic acid-binding proteins"/>
    <property type="match status" value="1"/>
</dbReference>
<evidence type="ECO:0000256" key="4">
    <source>
        <dbReference type="ARBA" id="ARBA00022833"/>
    </source>
</evidence>
<evidence type="ECO:0000256" key="6">
    <source>
        <dbReference type="SAM" id="MobiDB-lite"/>
    </source>
</evidence>
<evidence type="ECO:0000256" key="3">
    <source>
        <dbReference type="ARBA" id="ARBA00022771"/>
    </source>
</evidence>
<evidence type="ECO:0000313" key="8">
    <source>
        <dbReference type="EMBL" id="KAL3629956.1"/>
    </source>
</evidence>
<keyword evidence="9" id="KW-1185">Reference proteome</keyword>
<evidence type="ECO:0000256" key="1">
    <source>
        <dbReference type="ARBA" id="ARBA00005690"/>
    </source>
</evidence>
<organism evidence="8 9">
    <name type="scientific">Castilleja foliolosa</name>
    <dbReference type="NCBI Taxonomy" id="1961234"/>
    <lineage>
        <taxon>Eukaryota</taxon>
        <taxon>Viridiplantae</taxon>
        <taxon>Streptophyta</taxon>
        <taxon>Embryophyta</taxon>
        <taxon>Tracheophyta</taxon>
        <taxon>Spermatophyta</taxon>
        <taxon>Magnoliopsida</taxon>
        <taxon>eudicotyledons</taxon>
        <taxon>Gunneridae</taxon>
        <taxon>Pentapetalae</taxon>
        <taxon>asterids</taxon>
        <taxon>lamiids</taxon>
        <taxon>Lamiales</taxon>
        <taxon>Orobanchaceae</taxon>
        <taxon>Pedicularideae</taxon>
        <taxon>Castillejinae</taxon>
        <taxon>Castilleja</taxon>
    </lineage>
</organism>
<feature type="compositionally biased region" description="Acidic residues" evidence="6">
    <location>
        <begin position="210"/>
        <end position="219"/>
    </location>
</feature>
<dbReference type="InterPro" id="IPR047192">
    <property type="entry name" value="Euk_RPA1_DBD_C"/>
</dbReference>
<feature type="domain" description="Replication factor A C-terminal" evidence="7">
    <location>
        <begin position="42"/>
        <end position="156"/>
    </location>
</feature>
<dbReference type="InterPro" id="IPR012340">
    <property type="entry name" value="NA-bd_OB-fold"/>
</dbReference>
<dbReference type="PANTHER" id="PTHR47165:SF4">
    <property type="entry name" value="OS03G0429900 PROTEIN"/>
    <property type="match status" value="1"/>
</dbReference>
<dbReference type="Proteomes" id="UP001632038">
    <property type="component" value="Unassembled WGS sequence"/>
</dbReference>
<evidence type="ECO:0000256" key="2">
    <source>
        <dbReference type="ARBA" id="ARBA00022723"/>
    </source>
</evidence>
<evidence type="ECO:0000256" key="5">
    <source>
        <dbReference type="ARBA" id="ARBA00023125"/>
    </source>
</evidence>
<dbReference type="Pfam" id="PF08646">
    <property type="entry name" value="Rep_fac-A_C"/>
    <property type="match status" value="1"/>
</dbReference>
<keyword evidence="3" id="KW-0863">Zinc-finger</keyword>
<keyword evidence="4" id="KW-0862">Zinc</keyword>
<gene>
    <name evidence="8" type="ORF">CASFOL_026268</name>
</gene>